<gene>
    <name evidence="1" type="ORF">An04g00940</name>
</gene>
<dbReference type="VEuPathDB" id="FungiDB:An04g00940"/>
<sequence length="107" mass="11693">VFAVGNHNQHHLVKIQYKLRWPLVDLLGSEEPVGRGSVGFIGNRGYNYKVLCIRSTTEVILTSYVREDDDLRANVAVRRMALVSGVAPFQASEGGGGGTVRYPTCST</sequence>
<dbReference type="GeneID" id="84590806"/>
<accession>A0AAJ8BML7</accession>
<dbReference type="AlphaFoldDB" id="A0AAJ8BML7"/>
<organism evidence="1">
    <name type="scientific">Aspergillus niger</name>
    <dbReference type="NCBI Taxonomy" id="5061"/>
    <lineage>
        <taxon>Eukaryota</taxon>
        <taxon>Fungi</taxon>
        <taxon>Dikarya</taxon>
        <taxon>Ascomycota</taxon>
        <taxon>Pezizomycotina</taxon>
        <taxon>Eurotiomycetes</taxon>
        <taxon>Eurotiomycetidae</taxon>
        <taxon>Eurotiales</taxon>
        <taxon>Aspergillaceae</taxon>
        <taxon>Aspergillus</taxon>
        <taxon>Aspergillus subgen. Circumdati</taxon>
    </lineage>
</organism>
<evidence type="ECO:0000313" key="1">
    <source>
        <dbReference type="RefSeq" id="XP_059600460.1"/>
    </source>
</evidence>
<reference evidence="1" key="2">
    <citation type="submission" date="2025-08" db="UniProtKB">
        <authorList>
            <consortium name="RefSeq"/>
        </authorList>
    </citation>
    <scope>IDENTIFICATION</scope>
</reference>
<protein>
    <submittedName>
        <fullName evidence="1">Uncharacterized protein</fullName>
    </submittedName>
</protein>
<reference evidence="1" key="1">
    <citation type="submission" date="2025-02" db="EMBL/GenBank/DDBJ databases">
        <authorList>
            <consortium name="NCBI Genome Project"/>
        </authorList>
    </citation>
    <scope>NUCLEOTIDE SEQUENCE</scope>
</reference>
<proteinExistence type="predicted"/>
<name>A0AAJ8BML7_ASPNG</name>
<dbReference type="KEGG" id="ang:An04g00940"/>
<dbReference type="RefSeq" id="XP_059600460.1">
    <property type="nucleotide sequence ID" value="XM_059747291.1"/>
</dbReference>
<feature type="non-terminal residue" evidence="1">
    <location>
        <position position="1"/>
    </location>
</feature>